<keyword evidence="5 6" id="KW-0413">Isomerase</keyword>
<dbReference type="InterPro" id="IPR046357">
    <property type="entry name" value="PPIase_dom_sf"/>
</dbReference>
<dbReference type="Pfam" id="PF00578">
    <property type="entry name" value="AhpC-TSA"/>
    <property type="match status" value="1"/>
</dbReference>
<dbReference type="InterPro" id="IPR000774">
    <property type="entry name" value="PPIase_FKBP_N"/>
</dbReference>
<dbReference type="EMBL" id="JACHCC010000010">
    <property type="protein sequence ID" value="MBB6501661.1"/>
    <property type="molecule type" value="Genomic_DNA"/>
</dbReference>
<reference evidence="8 9" key="1">
    <citation type="submission" date="2020-08" db="EMBL/GenBank/DDBJ databases">
        <title>Genomic Encyclopedia of Type Strains, Phase IV (KMG-V): Genome sequencing to study the core and pangenomes of soil and plant-associated prokaryotes.</title>
        <authorList>
            <person name="Whitman W."/>
        </authorList>
    </citation>
    <scope>NUCLEOTIDE SEQUENCE [LARGE SCALE GENOMIC DNA]</scope>
    <source>
        <strain evidence="8 9">M2T3</strain>
    </source>
</reference>
<dbReference type="SUPFAM" id="SSF54534">
    <property type="entry name" value="FKBP-like"/>
    <property type="match status" value="1"/>
</dbReference>
<dbReference type="Gene3D" id="3.40.30.10">
    <property type="entry name" value="Glutaredoxin"/>
    <property type="match status" value="1"/>
</dbReference>
<name>A0A7X0MK43_9SPHI</name>
<dbReference type="PANTHER" id="PTHR43811:SF23">
    <property type="entry name" value="FKBP-TYPE 22 KDA PEPTIDYL-PROLYL CIS-TRANS ISOMERASE"/>
    <property type="match status" value="1"/>
</dbReference>
<accession>A0A7X0MK43</accession>
<dbReference type="Pfam" id="PF00254">
    <property type="entry name" value="FKBP_C"/>
    <property type="match status" value="1"/>
</dbReference>
<evidence type="ECO:0000256" key="1">
    <source>
        <dbReference type="ARBA" id="ARBA00000971"/>
    </source>
</evidence>
<organism evidence="8 9">
    <name type="scientific">Pedobacter cryoconitis</name>
    <dbReference type="NCBI Taxonomy" id="188932"/>
    <lineage>
        <taxon>Bacteria</taxon>
        <taxon>Pseudomonadati</taxon>
        <taxon>Bacteroidota</taxon>
        <taxon>Sphingobacteriia</taxon>
        <taxon>Sphingobacteriales</taxon>
        <taxon>Sphingobacteriaceae</taxon>
        <taxon>Pedobacter</taxon>
    </lineage>
</organism>
<dbReference type="InterPro" id="IPR000866">
    <property type="entry name" value="AhpC/TSA"/>
</dbReference>
<dbReference type="GO" id="GO:0016209">
    <property type="term" value="F:antioxidant activity"/>
    <property type="evidence" value="ECO:0007669"/>
    <property type="project" value="InterPro"/>
</dbReference>
<evidence type="ECO:0000259" key="7">
    <source>
        <dbReference type="PROSITE" id="PS50059"/>
    </source>
</evidence>
<evidence type="ECO:0000313" key="8">
    <source>
        <dbReference type="EMBL" id="MBB6501661.1"/>
    </source>
</evidence>
<evidence type="ECO:0000256" key="2">
    <source>
        <dbReference type="ARBA" id="ARBA00006577"/>
    </source>
</evidence>
<gene>
    <name evidence="8" type="ORF">HDF25_003836</name>
</gene>
<dbReference type="RefSeq" id="WP_184627620.1">
    <property type="nucleotide sequence ID" value="NZ_JACHCC010000010.1"/>
</dbReference>
<dbReference type="EC" id="5.2.1.8" evidence="3 6"/>
<comment type="caution">
    <text evidence="8">The sequence shown here is derived from an EMBL/GenBank/DDBJ whole genome shotgun (WGS) entry which is preliminary data.</text>
</comment>
<dbReference type="AlphaFoldDB" id="A0A7X0MK43"/>
<dbReference type="PROSITE" id="PS50059">
    <property type="entry name" value="FKBP_PPIASE"/>
    <property type="match status" value="1"/>
</dbReference>
<evidence type="ECO:0000256" key="4">
    <source>
        <dbReference type="ARBA" id="ARBA00023110"/>
    </source>
</evidence>
<evidence type="ECO:0000313" key="9">
    <source>
        <dbReference type="Proteomes" id="UP000521017"/>
    </source>
</evidence>
<dbReference type="InterPro" id="IPR001179">
    <property type="entry name" value="PPIase_FKBP_dom"/>
</dbReference>
<feature type="domain" description="PPIase FKBP-type" evidence="7">
    <location>
        <begin position="494"/>
        <end position="580"/>
    </location>
</feature>
<proteinExistence type="inferred from homology"/>
<evidence type="ECO:0000256" key="5">
    <source>
        <dbReference type="ARBA" id="ARBA00023235"/>
    </source>
</evidence>
<dbReference type="GO" id="GO:0003755">
    <property type="term" value="F:peptidyl-prolyl cis-trans isomerase activity"/>
    <property type="evidence" value="ECO:0007669"/>
    <property type="project" value="UniProtKB-KW"/>
</dbReference>
<dbReference type="GO" id="GO:0006457">
    <property type="term" value="P:protein folding"/>
    <property type="evidence" value="ECO:0007669"/>
    <property type="project" value="InterPro"/>
</dbReference>
<dbReference type="PANTHER" id="PTHR43811">
    <property type="entry name" value="FKBP-TYPE PEPTIDYL-PROLYL CIS-TRANS ISOMERASE FKPA"/>
    <property type="match status" value="1"/>
</dbReference>
<keyword evidence="4 6" id="KW-0697">Rotamase</keyword>
<sequence>MKYKLFVLAFFLVNTLKGQYINPGLKIGDQVTAVVIPKIIHAAQATARMTDYKDRLLILDFWATNCSGCVAALPRMDSLQKHFGKDVKILPVTYEPSSMVQTFWKNNKYTKHLTLPSVVEDKLLSNYFKHKSIPHEVWIYKGTVIAITDEGYVDANNISRVLGGEKVFFPVKNDYLVFDNSKPLFTTDPKQIDTNNTSLKYVAISDYKEGVNAEGLSGGFGVVRNTYNKTIRCFFLNQPIFNSYTYCWSRILAVGALHKPSFLITPNQIIWEVGDRSKYMYIKGYQQDWIRANGICFESVKPDTGQTDQQVYRSIISDLDGLLGLKVRWEKRKENVLVLVKSDHGNKEQDQSVEGKSYRIDNLVYGLNLQEKNPYVFDESKSGEIELKLNISSLADIESVKRELRVHGYQLKEELREVDKFIFSEIDGGFLVDGNLIKEIAERKEAQKDLKNPSSEENKIFLEKNRIQKGIVILSSGLQYKILRGGSGTRPGINSKVMVNYTGMLVNGRIFDSSLENGRPSEFKVDGVISGMSEALKLMPVGAKWILYIPAALAYGDHTSGGRIPPGSNLIFELELLQILP</sequence>
<evidence type="ECO:0000256" key="3">
    <source>
        <dbReference type="ARBA" id="ARBA00013194"/>
    </source>
</evidence>
<protein>
    <recommendedName>
        <fullName evidence="3 6">peptidylprolyl isomerase</fullName>
        <ecNumber evidence="3 6">5.2.1.8</ecNumber>
    </recommendedName>
</protein>
<dbReference type="Pfam" id="PF01346">
    <property type="entry name" value="FKBP_N"/>
    <property type="match status" value="1"/>
</dbReference>
<comment type="catalytic activity">
    <reaction evidence="1 6">
        <text>[protein]-peptidylproline (omega=180) = [protein]-peptidylproline (omega=0)</text>
        <dbReference type="Rhea" id="RHEA:16237"/>
        <dbReference type="Rhea" id="RHEA-COMP:10747"/>
        <dbReference type="Rhea" id="RHEA-COMP:10748"/>
        <dbReference type="ChEBI" id="CHEBI:83833"/>
        <dbReference type="ChEBI" id="CHEBI:83834"/>
        <dbReference type="EC" id="5.2.1.8"/>
    </reaction>
</comment>
<dbReference type="Proteomes" id="UP000521017">
    <property type="component" value="Unassembled WGS sequence"/>
</dbReference>
<evidence type="ECO:0000256" key="6">
    <source>
        <dbReference type="PROSITE-ProRule" id="PRU00277"/>
    </source>
</evidence>
<dbReference type="GO" id="GO:0016491">
    <property type="term" value="F:oxidoreductase activity"/>
    <property type="evidence" value="ECO:0007669"/>
    <property type="project" value="InterPro"/>
</dbReference>
<dbReference type="SUPFAM" id="SSF52833">
    <property type="entry name" value="Thioredoxin-like"/>
    <property type="match status" value="1"/>
</dbReference>
<comment type="similarity">
    <text evidence="2">Belongs to the FKBP-type PPIase family.</text>
</comment>
<dbReference type="Gene3D" id="3.10.50.40">
    <property type="match status" value="1"/>
</dbReference>
<dbReference type="InterPro" id="IPR036249">
    <property type="entry name" value="Thioredoxin-like_sf"/>
</dbReference>